<dbReference type="RefSeq" id="WP_076325121.1">
    <property type="nucleotide sequence ID" value="NZ_MRTF01000009.1"/>
</dbReference>
<reference evidence="1 2" key="1">
    <citation type="submission" date="2016-11" db="EMBL/GenBank/DDBJ databases">
        <title>Paenibacillus species isolates.</title>
        <authorList>
            <person name="Beno S.M."/>
        </authorList>
    </citation>
    <scope>NUCLEOTIDE SEQUENCE [LARGE SCALE GENOMIC DNA]</scope>
    <source>
        <strain evidence="1 2">FSL F4-0100</strain>
    </source>
</reference>
<comment type="caution">
    <text evidence="1">The sequence shown here is derived from an EMBL/GenBank/DDBJ whole genome shotgun (WGS) entry which is preliminary data.</text>
</comment>
<dbReference type="STRING" id="1401.BK123_25335"/>
<evidence type="ECO:0000313" key="1">
    <source>
        <dbReference type="EMBL" id="OME89695.1"/>
    </source>
</evidence>
<dbReference type="InterPro" id="IPR009057">
    <property type="entry name" value="Homeodomain-like_sf"/>
</dbReference>
<name>A0A1R1AVU8_PAELA</name>
<organism evidence="1 2">
    <name type="scientific">Paenibacillus lautus</name>
    <name type="common">Bacillus lautus</name>
    <dbReference type="NCBI Taxonomy" id="1401"/>
    <lineage>
        <taxon>Bacteria</taxon>
        <taxon>Bacillati</taxon>
        <taxon>Bacillota</taxon>
        <taxon>Bacilli</taxon>
        <taxon>Bacillales</taxon>
        <taxon>Paenibacillaceae</taxon>
        <taxon>Paenibacillus</taxon>
    </lineage>
</organism>
<gene>
    <name evidence="1" type="ORF">BK123_25335</name>
</gene>
<dbReference type="Proteomes" id="UP000187074">
    <property type="component" value="Unassembled WGS sequence"/>
</dbReference>
<evidence type="ECO:0008006" key="3">
    <source>
        <dbReference type="Google" id="ProtNLM"/>
    </source>
</evidence>
<sequence length="72" mass="8234">MGNSSEIKAVEQAMKQTTNKRMYERYLAVRLRLEGQTLEHISKTLHRTRKTVGGYIQKYRDGGLGEPVSADH</sequence>
<dbReference type="Pfam" id="PF13384">
    <property type="entry name" value="HTH_23"/>
    <property type="match status" value="1"/>
</dbReference>
<dbReference type="AlphaFoldDB" id="A0A1R1AVU8"/>
<dbReference type="OrthoDB" id="2664468at2"/>
<proteinExistence type="predicted"/>
<dbReference type="SUPFAM" id="SSF46689">
    <property type="entry name" value="Homeodomain-like"/>
    <property type="match status" value="1"/>
</dbReference>
<evidence type="ECO:0000313" key="2">
    <source>
        <dbReference type="Proteomes" id="UP000187074"/>
    </source>
</evidence>
<protein>
    <recommendedName>
        <fullName evidence="3">Helix-turn-helix domain-containing protein</fullName>
    </recommendedName>
</protein>
<dbReference type="EMBL" id="MRTF01000009">
    <property type="protein sequence ID" value="OME89695.1"/>
    <property type="molecule type" value="Genomic_DNA"/>
</dbReference>
<accession>A0A1R1AVU8</accession>